<dbReference type="GO" id="GO:0061799">
    <property type="term" value="F:cyclic pyranopterin monophosphate synthase activity"/>
    <property type="evidence" value="ECO:0007669"/>
    <property type="project" value="UniProtKB-EC"/>
</dbReference>
<evidence type="ECO:0000256" key="3">
    <source>
        <dbReference type="ARBA" id="ARBA00012575"/>
    </source>
</evidence>
<dbReference type="Pfam" id="PF01967">
    <property type="entry name" value="MoaC"/>
    <property type="match status" value="1"/>
</dbReference>
<dbReference type="EMBL" id="BLLK01000047">
    <property type="protein sequence ID" value="GFH55355.1"/>
    <property type="molecule type" value="Genomic_DNA"/>
</dbReference>
<protein>
    <recommendedName>
        <fullName evidence="3">cyclic pyranopterin monophosphate synthase</fullName>
        <ecNumber evidence="3">4.6.1.17</ecNumber>
    </recommendedName>
</protein>
<evidence type="ECO:0000256" key="2">
    <source>
        <dbReference type="ARBA" id="ARBA00005046"/>
    </source>
</evidence>
<dbReference type="EC" id="4.6.1.17" evidence="3"/>
<evidence type="ECO:0000259" key="7">
    <source>
        <dbReference type="Pfam" id="PF01967"/>
    </source>
</evidence>
<feature type="compositionally biased region" description="Polar residues" evidence="6">
    <location>
        <begin position="63"/>
        <end position="80"/>
    </location>
</feature>
<evidence type="ECO:0000313" key="9">
    <source>
        <dbReference type="Proteomes" id="UP001054902"/>
    </source>
</evidence>
<organism evidence="8 9">
    <name type="scientific">Chaetoceros tenuissimus</name>
    <dbReference type="NCBI Taxonomy" id="426638"/>
    <lineage>
        <taxon>Eukaryota</taxon>
        <taxon>Sar</taxon>
        <taxon>Stramenopiles</taxon>
        <taxon>Ochrophyta</taxon>
        <taxon>Bacillariophyta</taxon>
        <taxon>Coscinodiscophyceae</taxon>
        <taxon>Chaetocerotophycidae</taxon>
        <taxon>Chaetocerotales</taxon>
        <taxon>Chaetocerotaceae</taxon>
        <taxon>Chaetoceros</taxon>
    </lineage>
</organism>
<dbReference type="NCBIfam" id="TIGR00581">
    <property type="entry name" value="moaC"/>
    <property type="match status" value="1"/>
</dbReference>
<dbReference type="InterPro" id="IPR002820">
    <property type="entry name" value="Mopterin_CF_biosynth-C_dom"/>
</dbReference>
<evidence type="ECO:0000256" key="1">
    <source>
        <dbReference type="ARBA" id="ARBA00001637"/>
    </source>
</evidence>
<evidence type="ECO:0000256" key="6">
    <source>
        <dbReference type="SAM" id="MobiDB-lite"/>
    </source>
</evidence>
<reference evidence="8 9" key="1">
    <citation type="journal article" date="2021" name="Sci. Rep.">
        <title>The genome of the diatom Chaetoceros tenuissimus carries an ancient integrated fragment of an extant virus.</title>
        <authorList>
            <person name="Hongo Y."/>
            <person name="Kimura K."/>
            <person name="Takaki Y."/>
            <person name="Yoshida Y."/>
            <person name="Baba S."/>
            <person name="Kobayashi G."/>
            <person name="Nagasaki K."/>
            <person name="Hano T."/>
            <person name="Tomaru Y."/>
        </authorList>
    </citation>
    <scope>NUCLEOTIDE SEQUENCE [LARGE SCALE GENOMIC DNA]</scope>
    <source>
        <strain evidence="8 9">NIES-3715</strain>
    </source>
</reference>
<keyword evidence="5" id="KW-0456">Lyase</keyword>
<evidence type="ECO:0000256" key="5">
    <source>
        <dbReference type="ARBA" id="ARBA00023239"/>
    </source>
</evidence>
<dbReference type="PANTHER" id="PTHR22960:SF0">
    <property type="entry name" value="MOLYBDENUM COFACTOR BIOSYNTHESIS PROTEIN 1"/>
    <property type="match status" value="1"/>
</dbReference>
<keyword evidence="4" id="KW-0501">Molybdenum cofactor biosynthesis</keyword>
<accession>A0AAD3H9H5</accession>
<comment type="pathway">
    <text evidence="2">Cofactor biosynthesis; molybdopterin biosynthesis.</text>
</comment>
<dbReference type="Proteomes" id="UP001054902">
    <property type="component" value="Unassembled WGS sequence"/>
</dbReference>
<feature type="region of interest" description="Disordered" evidence="6">
    <location>
        <begin position="63"/>
        <end position="82"/>
    </location>
</feature>
<dbReference type="InterPro" id="IPR047594">
    <property type="entry name" value="MoaC_bact/euk"/>
</dbReference>
<dbReference type="NCBIfam" id="NF006870">
    <property type="entry name" value="PRK09364.1"/>
    <property type="match status" value="1"/>
</dbReference>
<sequence>MKRIAVRSLRHIYLSPLQRRTAIRGPVSQFRFFSKDSKEHHQSYQDQLKELQEERISLFGTDDSAQNISNNQNDAASSIPSQPPEQELTIEEMNADREAIYNFSKEEKAAWGSNSIDKVYNQEFLDAVAKAREAKAIYEKTLNQDLDQKMQDIANEAKSEYNSSNSNVEAVEEEIKDTHISNESSQPFTHLNSSGDQASMVDVGHKIVTRRTAKARSTVLFPPSVMSALGINTTSENHEMIGKKGPIFSTAKIAGIMASKRTSDLIPLCHPLPLENVKIDIRLEGNRAIVECECSVSHKTGVEMEALAGASVAALTIYDMVKAVSHEVKIENTELVSKTGGKRLIEDGKQQ</sequence>
<dbReference type="InterPro" id="IPR036522">
    <property type="entry name" value="MoaC_sf"/>
</dbReference>
<gene>
    <name evidence="8" type="ORF">CTEN210_11831</name>
</gene>
<dbReference type="GO" id="GO:0061798">
    <property type="term" value="F:GTP 3',8'-cyclase activity"/>
    <property type="evidence" value="ECO:0007669"/>
    <property type="project" value="TreeGrafter"/>
</dbReference>
<dbReference type="GO" id="GO:0006777">
    <property type="term" value="P:Mo-molybdopterin cofactor biosynthetic process"/>
    <property type="evidence" value="ECO:0007669"/>
    <property type="project" value="UniProtKB-KW"/>
</dbReference>
<dbReference type="SUPFAM" id="SSF55040">
    <property type="entry name" value="Molybdenum cofactor biosynthesis protein C, MoaC"/>
    <property type="match status" value="1"/>
</dbReference>
<evidence type="ECO:0000256" key="4">
    <source>
        <dbReference type="ARBA" id="ARBA00023150"/>
    </source>
</evidence>
<keyword evidence="9" id="KW-1185">Reference proteome</keyword>
<dbReference type="AlphaFoldDB" id="A0AAD3H9H5"/>
<feature type="domain" description="Molybdopterin cofactor biosynthesis C (MoaC)" evidence="7">
    <location>
        <begin position="200"/>
        <end position="341"/>
    </location>
</feature>
<dbReference type="Gene3D" id="3.30.70.640">
    <property type="entry name" value="Molybdopterin cofactor biosynthesis C (MoaC) domain"/>
    <property type="match status" value="1"/>
</dbReference>
<name>A0AAD3H9H5_9STRA</name>
<comment type="catalytic activity">
    <reaction evidence="1">
        <text>(8S)-3',8-cyclo-7,8-dihydroguanosine 5'-triphosphate = cyclic pyranopterin phosphate + diphosphate</text>
        <dbReference type="Rhea" id="RHEA:49580"/>
        <dbReference type="ChEBI" id="CHEBI:33019"/>
        <dbReference type="ChEBI" id="CHEBI:59648"/>
        <dbReference type="ChEBI" id="CHEBI:131766"/>
        <dbReference type="EC" id="4.6.1.17"/>
    </reaction>
</comment>
<dbReference type="PANTHER" id="PTHR22960">
    <property type="entry name" value="MOLYBDOPTERIN COFACTOR SYNTHESIS PROTEIN A"/>
    <property type="match status" value="1"/>
</dbReference>
<dbReference type="InterPro" id="IPR023045">
    <property type="entry name" value="MoaC"/>
</dbReference>
<comment type="caution">
    <text evidence="8">The sequence shown here is derived from an EMBL/GenBank/DDBJ whole genome shotgun (WGS) entry which is preliminary data.</text>
</comment>
<dbReference type="CDD" id="cd01420">
    <property type="entry name" value="MoaC_PE"/>
    <property type="match status" value="1"/>
</dbReference>
<dbReference type="InterPro" id="IPR050105">
    <property type="entry name" value="MoCo_biosynth_MoaA/MoaC"/>
</dbReference>
<evidence type="ECO:0000313" key="8">
    <source>
        <dbReference type="EMBL" id="GFH55355.1"/>
    </source>
</evidence>
<proteinExistence type="predicted"/>